<dbReference type="Proteomes" id="UP000694407">
    <property type="component" value="Unplaced"/>
</dbReference>
<accession>A0A8C5ZZM8</accession>
<keyword evidence="2" id="KW-0433">Leucine-rich repeat</keyword>
<keyword evidence="5" id="KW-1185">Reference proteome</keyword>
<dbReference type="PIRSF" id="PIRSF038286">
    <property type="entry name" value="PRAME"/>
    <property type="match status" value="1"/>
</dbReference>
<sequence>MELLVLNLRILSLHISSGFLLEQRFIRMSMWAPPRLLELAGQSLLRNEALAIAALEELPTELFPPLFTVAYAERRSKTLKAMVQSWPFACLPLGSLMKEWQPHQENFQAALNGLDVLLAQEVRPRRWKLQVLDLRKNAHRDFWTTWSGSRASVYSLMEPEATQPMKKKRRVDGCRMRGKQPLAPVEVLIDLCLKEGSRDKLLASLIEKVKQKKGLLHLCCKKLKIFSVPMQNIKMILKMVQLDSVQDLEVNCTWKLSTLGKFAPHLGQMGNLRRLLLSHIHMSSYTSLEQEEHCVSQFTSQFLSLHHLQELYLDSISFLKGRLNQVLRSLKSPLETLSITNCLLSESDLTHLSQCPNISQLKDLGLSGVNLTCVSFEPLQVLLERTSTTLQDLDLDECGIMDSQFTAILPALSHCSQLTTFSFCGNPISMAMLENLLLHTIGLSKLSHVMYPAPLESYEDVEGTLHLGRLAYLHAKLKQMLRDLGRPGMVWFSANPCPHCGDRTFYDPEPILCPCYMPDLLQ</sequence>
<dbReference type="GO" id="GO:0031462">
    <property type="term" value="C:Cul2-RING ubiquitin ligase complex"/>
    <property type="evidence" value="ECO:0007669"/>
    <property type="project" value="Ensembl"/>
</dbReference>
<dbReference type="GO" id="GO:0000209">
    <property type="term" value="P:protein polyubiquitination"/>
    <property type="evidence" value="ECO:0007669"/>
    <property type="project" value="Ensembl"/>
</dbReference>
<dbReference type="GO" id="GO:0005737">
    <property type="term" value="C:cytoplasm"/>
    <property type="evidence" value="ECO:0007669"/>
    <property type="project" value="TreeGrafter"/>
</dbReference>
<reference evidence="4" key="1">
    <citation type="submission" date="2025-08" db="UniProtKB">
        <authorList>
            <consortium name="Ensembl"/>
        </authorList>
    </citation>
    <scope>IDENTIFICATION</scope>
</reference>
<dbReference type="PANTHER" id="PTHR14224">
    <property type="entry name" value="SIMILAR TO PREFERENTIALLY EXPRESSED ANTIGEN IN MELANOMA-LIKE 3"/>
    <property type="match status" value="1"/>
</dbReference>
<protein>
    <submittedName>
        <fullName evidence="4">PRAME nuclear receptor transcriptional regulator</fullName>
    </submittedName>
</protein>
<dbReference type="GeneTree" id="ENSGT01030000234531"/>
<keyword evidence="3" id="KW-0677">Repeat</keyword>
<proteinExistence type="inferred from homology"/>
<evidence type="ECO:0000313" key="4">
    <source>
        <dbReference type="Ensembl" id="ENSMMMP00000020585.1"/>
    </source>
</evidence>
<name>A0A8C5ZZM8_MARMA</name>
<dbReference type="GO" id="GO:0048387">
    <property type="term" value="P:negative regulation of retinoic acid receptor signaling pathway"/>
    <property type="evidence" value="ECO:0007669"/>
    <property type="project" value="Ensembl"/>
</dbReference>
<dbReference type="GO" id="GO:1990756">
    <property type="term" value="F:ubiquitin-like ligase-substrate adaptor activity"/>
    <property type="evidence" value="ECO:0007669"/>
    <property type="project" value="Ensembl"/>
</dbReference>
<dbReference type="AlphaFoldDB" id="A0A8C5ZZM8"/>
<dbReference type="GO" id="GO:0000785">
    <property type="term" value="C:chromatin"/>
    <property type="evidence" value="ECO:0007669"/>
    <property type="project" value="Ensembl"/>
</dbReference>
<evidence type="ECO:0000256" key="2">
    <source>
        <dbReference type="ARBA" id="ARBA00022614"/>
    </source>
</evidence>
<dbReference type="GO" id="GO:0043161">
    <property type="term" value="P:proteasome-mediated ubiquitin-dependent protein catabolic process"/>
    <property type="evidence" value="ECO:0007669"/>
    <property type="project" value="Ensembl"/>
</dbReference>
<dbReference type="GO" id="GO:0045892">
    <property type="term" value="P:negative regulation of DNA-templated transcription"/>
    <property type="evidence" value="ECO:0007669"/>
    <property type="project" value="Ensembl"/>
</dbReference>
<dbReference type="GO" id="GO:0005886">
    <property type="term" value="C:plasma membrane"/>
    <property type="evidence" value="ECO:0007669"/>
    <property type="project" value="Ensembl"/>
</dbReference>
<dbReference type="InterPro" id="IPR050694">
    <property type="entry name" value="LRRC14/PRAME"/>
</dbReference>
<dbReference type="FunFam" id="3.80.10.10:FF:000354">
    <property type="entry name" value="Melanoma antigen preferentially expressed in tumors"/>
    <property type="match status" value="1"/>
</dbReference>
<reference evidence="4" key="2">
    <citation type="submission" date="2025-09" db="UniProtKB">
        <authorList>
            <consortium name="Ensembl"/>
        </authorList>
    </citation>
    <scope>IDENTIFICATION</scope>
</reference>
<organism evidence="4 5">
    <name type="scientific">Marmota marmota marmota</name>
    <name type="common">Alpine marmot</name>
    <dbReference type="NCBI Taxonomy" id="9994"/>
    <lineage>
        <taxon>Eukaryota</taxon>
        <taxon>Metazoa</taxon>
        <taxon>Chordata</taxon>
        <taxon>Craniata</taxon>
        <taxon>Vertebrata</taxon>
        <taxon>Euteleostomi</taxon>
        <taxon>Mammalia</taxon>
        <taxon>Eutheria</taxon>
        <taxon>Euarchontoglires</taxon>
        <taxon>Glires</taxon>
        <taxon>Rodentia</taxon>
        <taxon>Sciuromorpha</taxon>
        <taxon>Sciuridae</taxon>
        <taxon>Xerinae</taxon>
        <taxon>Marmotini</taxon>
        <taxon>Marmota</taxon>
    </lineage>
</organism>
<dbReference type="SUPFAM" id="SSF52047">
    <property type="entry name" value="RNI-like"/>
    <property type="match status" value="1"/>
</dbReference>
<dbReference type="GO" id="GO:0008284">
    <property type="term" value="P:positive regulation of cell population proliferation"/>
    <property type="evidence" value="ECO:0007669"/>
    <property type="project" value="Ensembl"/>
</dbReference>
<comment type="similarity">
    <text evidence="1">Belongs to the PRAME family.</text>
</comment>
<evidence type="ECO:0000313" key="5">
    <source>
        <dbReference type="Proteomes" id="UP000694407"/>
    </source>
</evidence>
<dbReference type="GO" id="GO:0042974">
    <property type="term" value="F:nuclear retinoic acid receptor binding"/>
    <property type="evidence" value="ECO:0007669"/>
    <property type="project" value="Ensembl"/>
</dbReference>
<evidence type="ECO:0000256" key="1">
    <source>
        <dbReference type="ARBA" id="ARBA00009608"/>
    </source>
</evidence>
<dbReference type="PANTHER" id="PTHR14224:SF24">
    <property type="entry name" value="MELANOMA ANTIGEN PREFERENTIALLY EXPRESSED IN TUMORS"/>
    <property type="match status" value="1"/>
</dbReference>
<dbReference type="InterPro" id="IPR026271">
    <property type="entry name" value="PRAME"/>
</dbReference>
<dbReference type="InterPro" id="IPR032675">
    <property type="entry name" value="LRR_dom_sf"/>
</dbReference>
<dbReference type="GO" id="GO:0043066">
    <property type="term" value="P:negative regulation of apoptotic process"/>
    <property type="evidence" value="ECO:0007669"/>
    <property type="project" value="Ensembl"/>
</dbReference>
<dbReference type="GO" id="GO:0005654">
    <property type="term" value="C:nucleoplasm"/>
    <property type="evidence" value="ECO:0007669"/>
    <property type="project" value="Ensembl"/>
</dbReference>
<dbReference type="Gene3D" id="3.80.10.10">
    <property type="entry name" value="Ribonuclease Inhibitor"/>
    <property type="match status" value="1"/>
</dbReference>
<dbReference type="GO" id="GO:0045596">
    <property type="term" value="P:negative regulation of cell differentiation"/>
    <property type="evidence" value="ECO:0007669"/>
    <property type="project" value="Ensembl"/>
</dbReference>
<gene>
    <name evidence="4" type="primary">PRAME</name>
</gene>
<dbReference type="Ensembl" id="ENSMMMT00000023392.1">
    <property type="protein sequence ID" value="ENSMMMP00000020585.1"/>
    <property type="gene ID" value="ENSMMMG00000017979.1"/>
</dbReference>
<evidence type="ECO:0000256" key="3">
    <source>
        <dbReference type="ARBA" id="ARBA00022737"/>
    </source>
</evidence>